<organism evidence="7 8">
    <name type="scientific">Nitratireductor aquibiodomus RA22</name>
    <dbReference type="NCBI Taxonomy" id="1189611"/>
    <lineage>
        <taxon>Bacteria</taxon>
        <taxon>Pseudomonadati</taxon>
        <taxon>Pseudomonadota</taxon>
        <taxon>Alphaproteobacteria</taxon>
        <taxon>Hyphomicrobiales</taxon>
        <taxon>Phyllobacteriaceae</taxon>
        <taxon>Nitratireductor</taxon>
    </lineage>
</organism>
<reference evidence="7 8" key="1">
    <citation type="journal article" date="2012" name="J. Bacteriol.">
        <title>Genome Sequence of Nitratireductor aquibiodomus Strain RA22.</title>
        <authorList>
            <person name="Singh A."/>
            <person name="Jangir P.K."/>
            <person name="Kumari C."/>
            <person name="Sharma R."/>
        </authorList>
    </citation>
    <scope>NUCLEOTIDE SEQUENCE [LARGE SCALE GENOMIC DNA]</scope>
    <source>
        <strain evidence="7 8">RA22</strain>
    </source>
</reference>
<dbReference type="FunFam" id="3.40.605.10:FF:000007">
    <property type="entry name" value="NAD/NADP-dependent betaine aldehyde dehydrogenase"/>
    <property type="match status" value="1"/>
</dbReference>
<dbReference type="InterPro" id="IPR015590">
    <property type="entry name" value="Aldehyde_DH_dom"/>
</dbReference>
<dbReference type="EMBL" id="AJXZ01000006">
    <property type="protein sequence ID" value="EIM76971.1"/>
    <property type="molecule type" value="Genomic_DNA"/>
</dbReference>
<dbReference type="InterPro" id="IPR016163">
    <property type="entry name" value="Ald_DH_C"/>
</dbReference>
<feature type="compositionally biased region" description="Basic and acidic residues" evidence="5">
    <location>
        <begin position="15"/>
        <end position="25"/>
    </location>
</feature>
<dbReference type="SUPFAM" id="SSF53720">
    <property type="entry name" value="ALDH-like"/>
    <property type="match status" value="1"/>
</dbReference>
<dbReference type="PATRIC" id="fig|1189611.3.peg.790"/>
<dbReference type="Gene3D" id="3.40.309.10">
    <property type="entry name" value="Aldehyde Dehydrogenase, Chain A, domain 2"/>
    <property type="match status" value="1"/>
</dbReference>
<accession>I5C569</accession>
<evidence type="ECO:0000259" key="6">
    <source>
        <dbReference type="Pfam" id="PF00171"/>
    </source>
</evidence>
<dbReference type="InterPro" id="IPR029510">
    <property type="entry name" value="Ald_DH_CS_GLU"/>
</dbReference>
<gene>
    <name evidence="7" type="ORF">A33O_03840</name>
</gene>
<evidence type="ECO:0000256" key="2">
    <source>
        <dbReference type="ARBA" id="ARBA00023002"/>
    </source>
</evidence>
<dbReference type="Pfam" id="PF00171">
    <property type="entry name" value="Aldedh"/>
    <property type="match status" value="1"/>
</dbReference>
<name>I5C569_9HYPH</name>
<sequence length="478" mass="51396">MQDIRLNYVNGSWRSGEEQGERRNPSDQNDVVARFAIASSQDVRDAVAAARKGLSSWRAMSPQQRCDILDRVGSEIARRTDELATLLSREEGKTLPEARAEVTKAVHTFKYFSGEAVRVGGASLPSVRAGIDVDVRREPVGVVAMITPWNFPFSIPCWKTAPALAFGNCVILKPSELTSAIAWELAALMHDAGVPPGVFQLLMGDGRVGSALLEEPGIDAVSFTGSAVVGQKIASRAVPRGIKLQLELGGKNPLLVASDADMNKAVDATIKGAFYSSGQRCTASSRIIVESEIHDRFIDELVARTAQLRVGNALDSSTHIGPLVSAAQLERVSGFIEDAAREGVRKAFGGETVQRDTEGFFFQPTIYLDGRMGQTINREEVFGPVVSVFRAGDFDEAVRIANDTPYGLSAGIFTETHSKARAFMRASRSGMVTVNLPTVGSDYHVPFGGNGASGYGPKEMGLGAVEFYTQTKTIYVGD</sequence>
<feature type="domain" description="Aldehyde dehydrogenase" evidence="6">
    <location>
        <begin position="14"/>
        <end position="474"/>
    </location>
</feature>
<feature type="region of interest" description="Disordered" evidence="5">
    <location>
        <begin position="9"/>
        <end position="28"/>
    </location>
</feature>
<dbReference type="OrthoDB" id="9812625at2"/>
<dbReference type="RefSeq" id="WP_007007369.1">
    <property type="nucleotide sequence ID" value="NZ_AJXZ01000006.1"/>
</dbReference>
<evidence type="ECO:0000313" key="8">
    <source>
        <dbReference type="Proteomes" id="UP000004622"/>
    </source>
</evidence>
<protein>
    <submittedName>
        <fullName evidence="7">Aldehyde dehydrogenase</fullName>
    </submittedName>
</protein>
<dbReference type="InterPro" id="IPR016162">
    <property type="entry name" value="Ald_DH_N"/>
</dbReference>
<dbReference type="PROSITE" id="PS00070">
    <property type="entry name" value="ALDEHYDE_DEHYDR_CYS"/>
    <property type="match status" value="1"/>
</dbReference>
<proteinExistence type="inferred from homology"/>
<dbReference type="InterPro" id="IPR016161">
    <property type="entry name" value="Ald_DH/histidinol_DH"/>
</dbReference>
<dbReference type="PANTHER" id="PTHR11699">
    <property type="entry name" value="ALDEHYDE DEHYDROGENASE-RELATED"/>
    <property type="match status" value="1"/>
</dbReference>
<feature type="active site" evidence="3">
    <location>
        <position position="247"/>
    </location>
</feature>
<comment type="similarity">
    <text evidence="1 4">Belongs to the aldehyde dehydrogenase family.</text>
</comment>
<dbReference type="PROSITE" id="PS00687">
    <property type="entry name" value="ALDEHYDE_DEHYDR_GLU"/>
    <property type="match status" value="1"/>
</dbReference>
<dbReference type="AlphaFoldDB" id="I5C569"/>
<evidence type="ECO:0000256" key="1">
    <source>
        <dbReference type="ARBA" id="ARBA00009986"/>
    </source>
</evidence>
<evidence type="ECO:0000256" key="4">
    <source>
        <dbReference type="RuleBase" id="RU003345"/>
    </source>
</evidence>
<keyword evidence="2 4" id="KW-0560">Oxidoreductase</keyword>
<dbReference type="GO" id="GO:0016620">
    <property type="term" value="F:oxidoreductase activity, acting on the aldehyde or oxo group of donors, NAD or NADP as acceptor"/>
    <property type="evidence" value="ECO:0007669"/>
    <property type="project" value="InterPro"/>
</dbReference>
<evidence type="ECO:0000256" key="5">
    <source>
        <dbReference type="SAM" id="MobiDB-lite"/>
    </source>
</evidence>
<evidence type="ECO:0000313" key="7">
    <source>
        <dbReference type="EMBL" id="EIM76971.1"/>
    </source>
</evidence>
<dbReference type="Gene3D" id="3.40.605.10">
    <property type="entry name" value="Aldehyde Dehydrogenase, Chain A, domain 1"/>
    <property type="match status" value="1"/>
</dbReference>
<evidence type="ECO:0000256" key="3">
    <source>
        <dbReference type="PROSITE-ProRule" id="PRU10007"/>
    </source>
</evidence>
<dbReference type="Proteomes" id="UP000004622">
    <property type="component" value="Unassembled WGS sequence"/>
</dbReference>
<comment type="caution">
    <text evidence="7">The sequence shown here is derived from an EMBL/GenBank/DDBJ whole genome shotgun (WGS) entry which is preliminary data.</text>
</comment>
<dbReference type="FunFam" id="3.40.309.10:FF:000009">
    <property type="entry name" value="Aldehyde dehydrogenase A"/>
    <property type="match status" value="1"/>
</dbReference>
<dbReference type="InterPro" id="IPR016160">
    <property type="entry name" value="Ald_DH_CS_CYS"/>
</dbReference>